<dbReference type="InterPro" id="IPR034005">
    <property type="entry name" value="M3A_DCP"/>
</dbReference>
<dbReference type="SUPFAM" id="SSF55486">
    <property type="entry name" value="Metalloproteases ('zincins'), catalytic domain"/>
    <property type="match status" value="1"/>
</dbReference>
<keyword evidence="4 7" id="KW-0378">Hydrolase</keyword>
<dbReference type="Gene3D" id="3.40.390.10">
    <property type="entry name" value="Collagenase (Catalytic Domain)"/>
    <property type="match status" value="1"/>
</dbReference>
<evidence type="ECO:0000256" key="6">
    <source>
        <dbReference type="ARBA" id="ARBA00023049"/>
    </source>
</evidence>
<dbReference type="PANTHER" id="PTHR43660">
    <property type="entry name" value="DIPEPTIDYL CARBOXYPEPTIDASE"/>
    <property type="match status" value="1"/>
</dbReference>
<dbReference type="Pfam" id="PF01432">
    <property type="entry name" value="Peptidase_M3"/>
    <property type="match status" value="1"/>
</dbReference>
<gene>
    <name evidence="9" type="ORF">GPZ80_02310</name>
</gene>
<dbReference type="PANTHER" id="PTHR43660:SF1">
    <property type="entry name" value="DIPEPTIDYL CARBOXYPEPTIDASE"/>
    <property type="match status" value="1"/>
</dbReference>
<proteinExistence type="inferred from homology"/>
<dbReference type="InterPro" id="IPR045090">
    <property type="entry name" value="Pept_M3A_M3B"/>
</dbReference>
<dbReference type="InterPro" id="IPR001567">
    <property type="entry name" value="Pept_M3A_M3B_dom"/>
</dbReference>
<dbReference type="Gene3D" id="1.10.1370.40">
    <property type="match status" value="1"/>
</dbReference>
<keyword evidence="6 7" id="KW-0482">Metalloprotease</keyword>
<evidence type="ECO:0000256" key="7">
    <source>
        <dbReference type="RuleBase" id="RU003435"/>
    </source>
</evidence>
<evidence type="ECO:0000256" key="1">
    <source>
        <dbReference type="ARBA" id="ARBA00006040"/>
    </source>
</evidence>
<keyword evidence="10" id="KW-1185">Reference proteome</keyword>
<dbReference type="CDD" id="cd06456">
    <property type="entry name" value="M3A_DCP"/>
    <property type="match status" value="1"/>
</dbReference>
<name>A0ABR7L001_9PSEU</name>
<keyword evidence="2 7" id="KW-0645">Protease</keyword>
<evidence type="ECO:0000256" key="3">
    <source>
        <dbReference type="ARBA" id="ARBA00022723"/>
    </source>
</evidence>
<evidence type="ECO:0000256" key="2">
    <source>
        <dbReference type="ARBA" id="ARBA00022670"/>
    </source>
</evidence>
<sequence>MSSSSWQELPRGLRASDWDAAWFRDALDRAMDAHLTAVDRIADDTDEPSVDNVLVALDLAAAPLRRVTAALDAVCAAHTSPELRRLQAEVGPRLAAHHGALYLDRRLWRRITCLVDRDDDLDAESADLLAHYHRDFVRAGADLTDDDRASVRELDMEIAALQIDFGQRLVAEANDLAVYVADARELDGLAENEVAAAAAAARAAGHPNGYLITLALPTIQPVLTHLRDRALRERVHRASCARGSRGNEHDTTGLLIRVLAARARRAALLGYRSHADYRIEIGTAGTAAAVMDVLTSLVPAAVAKARAEVTRLQEIADADGVTIEAWDLPYYAEAARCSDLGIDEAAVRPYFELESVLTAGVFQGATELYGLTFTERVGHDAYHPDVRAFDVFEADGSAVGLLLVDFYARQTKQGGAWMHTLVPQSRLLAQQAAVSVVLNIVKPTACDPTLLSFFEVKTLFHEFGHALHALLSDVRFPRLSGTAVPQDFVEYPSQVNELCMFWPPLLAEYARHHATGAALAREQLESVQDAATFHQGQATTEFLAAALLDLAWHQLDHPEEITDPVAFERIALERAGFTVAVVPPRYRTPYFEHIFAAEHYSAGYYSYLWSEMFDAATERWFDENGGLSRTTGEIFRRKVLARGGTGDAMAHLRDLLGEDPGIEALLHRRGLVGIAG</sequence>
<dbReference type="Proteomes" id="UP000734823">
    <property type="component" value="Unassembled WGS sequence"/>
</dbReference>
<dbReference type="RefSeq" id="WP_187218054.1">
    <property type="nucleotide sequence ID" value="NZ_JABVED010000001.1"/>
</dbReference>
<keyword evidence="3 7" id="KW-0479">Metal-binding</keyword>
<evidence type="ECO:0000256" key="5">
    <source>
        <dbReference type="ARBA" id="ARBA00022833"/>
    </source>
</evidence>
<comment type="caution">
    <text evidence="9">The sequence shown here is derived from an EMBL/GenBank/DDBJ whole genome shotgun (WGS) entry which is preliminary data.</text>
</comment>
<organism evidence="9 10">
    <name type="scientific">Actinokineospora xionganensis</name>
    <dbReference type="NCBI Taxonomy" id="2684470"/>
    <lineage>
        <taxon>Bacteria</taxon>
        <taxon>Bacillati</taxon>
        <taxon>Actinomycetota</taxon>
        <taxon>Actinomycetes</taxon>
        <taxon>Pseudonocardiales</taxon>
        <taxon>Pseudonocardiaceae</taxon>
        <taxon>Actinokineospora</taxon>
    </lineage>
</organism>
<feature type="domain" description="Peptidase M3A/M3B catalytic" evidence="8">
    <location>
        <begin position="222"/>
        <end position="669"/>
    </location>
</feature>
<accession>A0ABR7L001</accession>
<evidence type="ECO:0000313" key="10">
    <source>
        <dbReference type="Proteomes" id="UP000734823"/>
    </source>
</evidence>
<dbReference type="InterPro" id="IPR024077">
    <property type="entry name" value="Neurolysin/TOP_dom2"/>
</dbReference>
<evidence type="ECO:0000313" key="9">
    <source>
        <dbReference type="EMBL" id="MBC6446005.1"/>
    </source>
</evidence>
<evidence type="ECO:0000259" key="8">
    <source>
        <dbReference type="Pfam" id="PF01432"/>
    </source>
</evidence>
<dbReference type="EMBL" id="JABVED010000001">
    <property type="protein sequence ID" value="MBC6446005.1"/>
    <property type="molecule type" value="Genomic_DNA"/>
</dbReference>
<protein>
    <submittedName>
        <fullName evidence="9">M3 family metallopeptidase</fullName>
    </submittedName>
</protein>
<comment type="cofactor">
    <cofactor evidence="7">
        <name>Zn(2+)</name>
        <dbReference type="ChEBI" id="CHEBI:29105"/>
    </cofactor>
    <text evidence="7">Binds 1 zinc ion.</text>
</comment>
<keyword evidence="5 7" id="KW-0862">Zinc</keyword>
<dbReference type="Gene3D" id="1.10.1370.10">
    <property type="entry name" value="Neurolysin, domain 3"/>
    <property type="match status" value="1"/>
</dbReference>
<reference evidence="9 10" key="1">
    <citation type="submission" date="2020-06" db="EMBL/GenBank/DDBJ databases">
        <title>Actinokineospora xiongansis sp. nov., isolated from soil of Baiyangdian.</title>
        <authorList>
            <person name="Zhang X."/>
        </authorList>
    </citation>
    <scope>NUCLEOTIDE SEQUENCE [LARGE SCALE GENOMIC DNA]</scope>
    <source>
        <strain evidence="9 10">HBU206404</strain>
    </source>
</reference>
<comment type="similarity">
    <text evidence="1 7">Belongs to the peptidase M3 family.</text>
</comment>
<dbReference type="InterPro" id="IPR024079">
    <property type="entry name" value="MetalloPept_cat_dom_sf"/>
</dbReference>
<evidence type="ECO:0000256" key="4">
    <source>
        <dbReference type="ARBA" id="ARBA00022801"/>
    </source>
</evidence>